<reference evidence="3" key="1">
    <citation type="journal article" date="2011" name="PLoS Genet.">
        <title>Genomic analysis of the necrotrophic fungal pathogens Sclerotinia sclerotiorum and Botrytis cinerea.</title>
        <authorList>
            <person name="Amselem J."/>
            <person name="Cuomo C.A."/>
            <person name="van Kan J.A."/>
            <person name="Viaud M."/>
            <person name="Benito E.P."/>
            <person name="Couloux A."/>
            <person name="Coutinho P.M."/>
            <person name="de Vries R.P."/>
            <person name="Dyer P.S."/>
            <person name="Fillinger S."/>
            <person name="Fournier E."/>
            <person name="Gout L."/>
            <person name="Hahn M."/>
            <person name="Kohn L."/>
            <person name="Lapalu N."/>
            <person name="Plummer K.M."/>
            <person name="Pradier J.M."/>
            <person name="Quevillon E."/>
            <person name="Sharon A."/>
            <person name="Simon A."/>
            <person name="ten Have A."/>
            <person name="Tudzynski B."/>
            <person name="Tudzynski P."/>
            <person name="Wincker P."/>
            <person name="Andrew M."/>
            <person name="Anthouard V."/>
            <person name="Beever R.E."/>
            <person name="Beffa R."/>
            <person name="Benoit I."/>
            <person name="Bouzid O."/>
            <person name="Brault B."/>
            <person name="Chen Z."/>
            <person name="Choquer M."/>
            <person name="Collemare J."/>
            <person name="Cotton P."/>
            <person name="Danchin E.G."/>
            <person name="Da Silva C."/>
            <person name="Gautier A."/>
            <person name="Giraud C."/>
            <person name="Giraud T."/>
            <person name="Gonzalez C."/>
            <person name="Grossetete S."/>
            <person name="Guldener U."/>
            <person name="Henrissat B."/>
            <person name="Howlett B.J."/>
            <person name="Kodira C."/>
            <person name="Kretschmer M."/>
            <person name="Lappartient A."/>
            <person name="Leroch M."/>
            <person name="Levis C."/>
            <person name="Mauceli E."/>
            <person name="Neuveglise C."/>
            <person name="Oeser B."/>
            <person name="Pearson M."/>
            <person name="Poulain J."/>
            <person name="Poussereau N."/>
            <person name="Quesneville H."/>
            <person name="Rascle C."/>
            <person name="Schumacher J."/>
            <person name="Segurens B."/>
            <person name="Sexton A."/>
            <person name="Silva E."/>
            <person name="Sirven C."/>
            <person name="Soanes D.M."/>
            <person name="Talbot N.J."/>
            <person name="Templeton M."/>
            <person name="Yandava C."/>
            <person name="Yarden O."/>
            <person name="Zeng Q."/>
            <person name="Rollins J.A."/>
            <person name="Lebrun M.H."/>
            <person name="Dickman M."/>
        </authorList>
    </citation>
    <scope>NUCLEOTIDE SEQUENCE [LARGE SCALE GENOMIC DNA]</scope>
    <source>
        <strain evidence="3">T4</strain>
    </source>
</reference>
<dbReference type="EMBL" id="FQ790271">
    <property type="protein sequence ID" value="CCD44602.1"/>
    <property type="molecule type" value="Genomic_DNA"/>
</dbReference>
<gene>
    <name evidence="2" type="ORF">BofuT4_uP055030.1</name>
</gene>
<evidence type="ECO:0000313" key="3">
    <source>
        <dbReference type="Proteomes" id="UP000008177"/>
    </source>
</evidence>
<accession>G2XVT2</accession>
<proteinExistence type="predicted"/>
<dbReference type="Proteomes" id="UP000008177">
    <property type="component" value="Unplaced contigs"/>
</dbReference>
<sequence length="80" mass="8763">MHPHHVLSTRSKPATCSAHAHAHTHFSRVSTATPQPHRNTLHYTTLHYHILQISSPARRQPSNPAAWTLDTAADAGKASS</sequence>
<evidence type="ECO:0000256" key="1">
    <source>
        <dbReference type="SAM" id="MobiDB-lite"/>
    </source>
</evidence>
<feature type="compositionally biased region" description="Polar residues" evidence="1">
    <location>
        <begin position="27"/>
        <end position="38"/>
    </location>
</feature>
<protein>
    <submittedName>
        <fullName evidence="2">Uncharacterized protein</fullName>
    </submittedName>
</protein>
<dbReference type="InParanoid" id="G2XVT2"/>
<dbReference type="HOGENOM" id="CLU_2589452_0_0_1"/>
<feature type="region of interest" description="Disordered" evidence="1">
    <location>
        <begin position="1"/>
        <end position="38"/>
    </location>
</feature>
<evidence type="ECO:0000313" key="2">
    <source>
        <dbReference type="EMBL" id="CCD44602.1"/>
    </source>
</evidence>
<dbReference type="AlphaFoldDB" id="G2XVT2"/>
<feature type="region of interest" description="Disordered" evidence="1">
    <location>
        <begin position="57"/>
        <end position="80"/>
    </location>
</feature>
<organism evidence="2 3">
    <name type="scientific">Botryotinia fuckeliana (strain T4)</name>
    <name type="common">Noble rot fungus</name>
    <name type="synonym">Botrytis cinerea</name>
    <dbReference type="NCBI Taxonomy" id="999810"/>
    <lineage>
        <taxon>Eukaryota</taxon>
        <taxon>Fungi</taxon>
        <taxon>Dikarya</taxon>
        <taxon>Ascomycota</taxon>
        <taxon>Pezizomycotina</taxon>
        <taxon>Leotiomycetes</taxon>
        <taxon>Helotiales</taxon>
        <taxon>Sclerotiniaceae</taxon>
        <taxon>Botrytis</taxon>
    </lineage>
</organism>
<name>G2XVT2_BOTF4</name>